<proteinExistence type="predicted"/>
<protein>
    <submittedName>
        <fullName evidence="2">Uncharacterized protein</fullName>
    </submittedName>
</protein>
<feature type="non-terminal residue" evidence="2">
    <location>
        <position position="50"/>
    </location>
</feature>
<evidence type="ECO:0000313" key="3">
    <source>
        <dbReference type="Proteomes" id="UP000265520"/>
    </source>
</evidence>
<sequence length="50" mass="5434">MTTHKRKPTPKAIEKSSAEATNNWIANPEKEGTKRRPQTAATIAEESGVA</sequence>
<dbReference type="AlphaFoldDB" id="A0A392VTZ8"/>
<accession>A0A392VTZ8</accession>
<evidence type="ECO:0000256" key="1">
    <source>
        <dbReference type="SAM" id="MobiDB-lite"/>
    </source>
</evidence>
<name>A0A392VTZ8_9FABA</name>
<feature type="region of interest" description="Disordered" evidence="1">
    <location>
        <begin position="1"/>
        <end position="50"/>
    </location>
</feature>
<dbReference type="EMBL" id="LXQA011284382">
    <property type="protein sequence ID" value="MCI91874.1"/>
    <property type="molecule type" value="Genomic_DNA"/>
</dbReference>
<organism evidence="2 3">
    <name type="scientific">Trifolium medium</name>
    <dbReference type="NCBI Taxonomy" id="97028"/>
    <lineage>
        <taxon>Eukaryota</taxon>
        <taxon>Viridiplantae</taxon>
        <taxon>Streptophyta</taxon>
        <taxon>Embryophyta</taxon>
        <taxon>Tracheophyta</taxon>
        <taxon>Spermatophyta</taxon>
        <taxon>Magnoliopsida</taxon>
        <taxon>eudicotyledons</taxon>
        <taxon>Gunneridae</taxon>
        <taxon>Pentapetalae</taxon>
        <taxon>rosids</taxon>
        <taxon>fabids</taxon>
        <taxon>Fabales</taxon>
        <taxon>Fabaceae</taxon>
        <taxon>Papilionoideae</taxon>
        <taxon>50 kb inversion clade</taxon>
        <taxon>NPAAA clade</taxon>
        <taxon>Hologalegina</taxon>
        <taxon>IRL clade</taxon>
        <taxon>Trifolieae</taxon>
        <taxon>Trifolium</taxon>
    </lineage>
</organism>
<comment type="caution">
    <text evidence="2">The sequence shown here is derived from an EMBL/GenBank/DDBJ whole genome shotgun (WGS) entry which is preliminary data.</text>
</comment>
<reference evidence="2 3" key="1">
    <citation type="journal article" date="2018" name="Front. Plant Sci.">
        <title>Red Clover (Trifolium pratense) and Zigzag Clover (T. medium) - A Picture of Genomic Similarities and Differences.</title>
        <authorList>
            <person name="Dluhosova J."/>
            <person name="Istvanek J."/>
            <person name="Nedelnik J."/>
            <person name="Repkova J."/>
        </authorList>
    </citation>
    <scope>NUCLEOTIDE SEQUENCE [LARGE SCALE GENOMIC DNA]</scope>
    <source>
        <strain evidence="3">cv. 10/8</strain>
        <tissue evidence="2">Leaf</tissue>
    </source>
</reference>
<keyword evidence="3" id="KW-1185">Reference proteome</keyword>
<evidence type="ECO:0000313" key="2">
    <source>
        <dbReference type="EMBL" id="MCI91874.1"/>
    </source>
</evidence>
<dbReference type="Proteomes" id="UP000265520">
    <property type="component" value="Unassembled WGS sequence"/>
</dbReference>